<keyword evidence="1" id="KW-0833">Ubl conjugation pathway</keyword>
<keyword evidence="5" id="KW-1185">Reference proteome</keyword>
<accession>W9RPZ9</accession>
<gene>
    <name evidence="4" type="ORF">L484_012066</name>
</gene>
<keyword evidence="2" id="KW-0732">Signal</keyword>
<proteinExistence type="predicted"/>
<dbReference type="Pfam" id="PF12436">
    <property type="entry name" value="USP7_ICP0_bdg"/>
    <property type="match status" value="1"/>
</dbReference>
<dbReference type="eggNOG" id="KOG1863">
    <property type="taxonomic scope" value="Eukaryota"/>
</dbReference>
<sequence>MLLLMALIEMMNFPLTVCGGIVRGTARPWLTMIKWDKEAGKAQILASVIVSHASGSEMSGNCRQETSQCGADSLYVGRLFVRETGMPAEILTKLNEMAGFSVVRFHHLEKPEEDEFCLELSKLDTYDDVVERVAQHLGLHDPSKIRLTSHNCYSQQPKRQPI</sequence>
<feature type="chain" id="PRO_5004929786" description="Ubiquitin carboxyl-terminal hydrolase 7 ICP0-binding domain-containing protein" evidence="2">
    <location>
        <begin position="19"/>
        <end position="162"/>
    </location>
</feature>
<dbReference type="Gene3D" id="3.10.20.90">
    <property type="entry name" value="Phosphatidylinositol 3-kinase Catalytic Subunit, Chain A, domain 1"/>
    <property type="match status" value="1"/>
</dbReference>
<organism evidence="4 5">
    <name type="scientific">Morus notabilis</name>
    <dbReference type="NCBI Taxonomy" id="981085"/>
    <lineage>
        <taxon>Eukaryota</taxon>
        <taxon>Viridiplantae</taxon>
        <taxon>Streptophyta</taxon>
        <taxon>Embryophyta</taxon>
        <taxon>Tracheophyta</taxon>
        <taxon>Spermatophyta</taxon>
        <taxon>Magnoliopsida</taxon>
        <taxon>eudicotyledons</taxon>
        <taxon>Gunneridae</taxon>
        <taxon>Pentapetalae</taxon>
        <taxon>rosids</taxon>
        <taxon>fabids</taxon>
        <taxon>Rosales</taxon>
        <taxon>Moraceae</taxon>
        <taxon>Moreae</taxon>
        <taxon>Morus</taxon>
    </lineage>
</organism>
<dbReference type="AlphaFoldDB" id="W9RPZ9"/>
<evidence type="ECO:0000256" key="1">
    <source>
        <dbReference type="ARBA" id="ARBA00022786"/>
    </source>
</evidence>
<name>W9RPZ9_9ROSA</name>
<feature type="domain" description="Ubiquitin carboxyl-terminal hydrolase 7 ICP0-binding" evidence="3">
    <location>
        <begin position="102"/>
        <end position="162"/>
    </location>
</feature>
<reference evidence="5" key="1">
    <citation type="submission" date="2013-01" db="EMBL/GenBank/DDBJ databases">
        <title>Draft Genome Sequence of a Mulberry Tree, Morus notabilis C.K. Schneid.</title>
        <authorList>
            <person name="He N."/>
            <person name="Zhao S."/>
        </authorList>
    </citation>
    <scope>NUCLEOTIDE SEQUENCE</scope>
</reference>
<evidence type="ECO:0000313" key="4">
    <source>
        <dbReference type="EMBL" id="EXC02939.1"/>
    </source>
</evidence>
<dbReference type="EMBL" id="KE345372">
    <property type="protein sequence ID" value="EXC02939.1"/>
    <property type="molecule type" value="Genomic_DNA"/>
</dbReference>
<dbReference type="GO" id="GO:0140096">
    <property type="term" value="F:catalytic activity, acting on a protein"/>
    <property type="evidence" value="ECO:0007669"/>
    <property type="project" value="UniProtKB-ARBA"/>
</dbReference>
<evidence type="ECO:0000256" key="2">
    <source>
        <dbReference type="SAM" id="SignalP"/>
    </source>
</evidence>
<evidence type="ECO:0000259" key="3">
    <source>
        <dbReference type="Pfam" id="PF12436"/>
    </source>
</evidence>
<feature type="signal peptide" evidence="2">
    <location>
        <begin position="1"/>
        <end position="18"/>
    </location>
</feature>
<evidence type="ECO:0000313" key="5">
    <source>
        <dbReference type="Proteomes" id="UP000030645"/>
    </source>
</evidence>
<dbReference type="Proteomes" id="UP000030645">
    <property type="component" value="Unassembled WGS sequence"/>
</dbReference>
<dbReference type="STRING" id="981085.W9RPZ9"/>
<dbReference type="InterPro" id="IPR024729">
    <property type="entry name" value="USP7_ICP0-binding_dom"/>
</dbReference>
<protein>
    <recommendedName>
        <fullName evidence="3">Ubiquitin carboxyl-terminal hydrolase 7 ICP0-binding domain-containing protein</fullName>
    </recommendedName>
</protein>